<dbReference type="RefSeq" id="WP_189540381.1">
    <property type="nucleotide sequence ID" value="NZ_BMZD01000003.1"/>
</dbReference>
<name>A0A918RF94_9SPHN</name>
<dbReference type="Proteomes" id="UP000634139">
    <property type="component" value="Unassembled WGS sequence"/>
</dbReference>
<evidence type="ECO:0000313" key="2">
    <source>
        <dbReference type="Proteomes" id="UP000634139"/>
    </source>
</evidence>
<dbReference type="AlphaFoldDB" id="A0A918RF94"/>
<reference evidence="1" key="1">
    <citation type="journal article" date="2014" name="Int. J. Syst. Evol. Microbiol.">
        <title>Complete genome sequence of Corynebacterium casei LMG S-19264T (=DSM 44701T), isolated from a smear-ripened cheese.</title>
        <authorList>
            <consortium name="US DOE Joint Genome Institute (JGI-PGF)"/>
            <person name="Walter F."/>
            <person name="Albersmeier A."/>
            <person name="Kalinowski J."/>
            <person name="Ruckert C."/>
        </authorList>
    </citation>
    <scope>NUCLEOTIDE SEQUENCE</scope>
    <source>
        <strain evidence="1">KCTC 32422</strain>
    </source>
</reference>
<keyword evidence="2" id="KW-1185">Reference proteome</keyword>
<gene>
    <name evidence="1" type="ORF">GCM10011617_16590</name>
</gene>
<dbReference type="EMBL" id="BMZD01000003">
    <property type="protein sequence ID" value="GGZ96676.1"/>
    <property type="molecule type" value="Genomic_DNA"/>
</dbReference>
<reference evidence="1" key="2">
    <citation type="submission" date="2020-09" db="EMBL/GenBank/DDBJ databases">
        <authorList>
            <person name="Sun Q."/>
            <person name="Kim S."/>
        </authorList>
    </citation>
    <scope>NUCLEOTIDE SEQUENCE</scope>
    <source>
        <strain evidence="1">KCTC 32422</strain>
    </source>
</reference>
<evidence type="ECO:0000313" key="1">
    <source>
        <dbReference type="EMBL" id="GGZ96676.1"/>
    </source>
</evidence>
<proteinExistence type="predicted"/>
<organism evidence="1 2">
    <name type="scientific">Novosphingobium arvoryzae</name>
    <dbReference type="NCBI Taxonomy" id="1256514"/>
    <lineage>
        <taxon>Bacteria</taxon>
        <taxon>Pseudomonadati</taxon>
        <taxon>Pseudomonadota</taxon>
        <taxon>Alphaproteobacteria</taxon>
        <taxon>Sphingomonadales</taxon>
        <taxon>Sphingomonadaceae</taxon>
        <taxon>Novosphingobium</taxon>
    </lineage>
</organism>
<comment type="caution">
    <text evidence="1">The sequence shown here is derived from an EMBL/GenBank/DDBJ whole genome shotgun (WGS) entry which is preliminary data.</text>
</comment>
<sequence length="106" mass="11784">MTIRFASANPAAGAFVTSAHGTALIKRAANDNARVRSHGQHDDLLRDALKHFARHGLRAAEVARQNAEQAFFAADRATYHHWLEICRTLDRRMALACHARIEARGN</sequence>
<protein>
    <submittedName>
        <fullName evidence="1">Uncharacterized protein</fullName>
    </submittedName>
</protein>
<accession>A0A918RF94</accession>